<organism evidence="4 5">
    <name type="scientific">Enterococcus lemanii</name>
    <dbReference type="NCBI Taxonomy" id="1159752"/>
    <lineage>
        <taxon>Bacteria</taxon>
        <taxon>Bacillati</taxon>
        <taxon>Bacillota</taxon>
        <taxon>Bacilli</taxon>
        <taxon>Lactobacillales</taxon>
        <taxon>Enterococcaceae</taxon>
        <taxon>Enterococcus</taxon>
    </lineage>
</organism>
<gene>
    <name evidence="4" type="ORF">ACFO5I_07450</name>
</gene>
<keyword evidence="5" id="KW-1185">Reference proteome</keyword>
<sequence length="358" mass="42196">MFEKAENNVYGGSSNTPPQSTMRNSLEACVDWFSSTFIGNLFNEQFCELLHLEKSDFEHRKLDDKNEYDDRYTYQNLITVSTRNETEEKQAYTHIDIKGQGCRWLEANWTEGFNWQDYFNILRSVYTLHHITRLDVAIDDYKGHLNITTLHRKMREKHFRSTAGLRSWRYIESGDTQSEKTLNGQTLYLGKGDIEFRFYDKLAQLTSMLAVIPDDIEFWNRYEIQLRHERAEVVFNMIANGDFEIGTLVKSIMSEYLCFLVPHKTDSNKSRWAVCGFWSKFLGDVTGVRLTMQPLEKSVERTKNWIEYQAAISLAVLDECFNETGFYFKGLVEEGRSRMTKQHFQMIDQYKMNNKKNT</sequence>
<dbReference type="RefSeq" id="WP_204655187.1">
    <property type="nucleotide sequence ID" value="NZ_JAFBFD010000068.1"/>
</dbReference>
<feature type="compositionally biased region" description="Polar residues" evidence="1">
    <location>
        <begin position="10"/>
        <end position="21"/>
    </location>
</feature>
<feature type="domain" description="Replication initiation protein-like C-terminal" evidence="2">
    <location>
        <begin position="130"/>
        <end position="322"/>
    </location>
</feature>
<keyword evidence="4" id="KW-0396">Initiation factor</keyword>
<dbReference type="InterPro" id="IPR040819">
    <property type="entry name" value="Rol_Rep_N"/>
</dbReference>
<accession>A0ABV9MY82</accession>
<evidence type="ECO:0000256" key="1">
    <source>
        <dbReference type="SAM" id="MobiDB-lite"/>
    </source>
</evidence>
<dbReference type="Proteomes" id="UP001595969">
    <property type="component" value="Unassembled WGS sequence"/>
</dbReference>
<dbReference type="GO" id="GO:0003743">
    <property type="term" value="F:translation initiation factor activity"/>
    <property type="evidence" value="ECO:0007669"/>
    <property type="project" value="UniProtKB-KW"/>
</dbReference>
<comment type="caution">
    <text evidence="4">The sequence shown here is derived from an EMBL/GenBank/DDBJ whole genome shotgun (WGS) entry which is preliminary data.</text>
</comment>
<keyword evidence="4" id="KW-0648">Protein biosynthesis</keyword>
<feature type="domain" description="Rolling Circle replication initiation protein N-terminal" evidence="3">
    <location>
        <begin position="27"/>
        <end position="120"/>
    </location>
</feature>
<reference evidence="5" key="1">
    <citation type="journal article" date="2019" name="Int. J. Syst. Evol. Microbiol.">
        <title>The Global Catalogue of Microorganisms (GCM) 10K type strain sequencing project: providing services to taxonomists for standard genome sequencing and annotation.</title>
        <authorList>
            <consortium name="The Broad Institute Genomics Platform"/>
            <consortium name="The Broad Institute Genome Sequencing Center for Infectious Disease"/>
            <person name="Wu L."/>
            <person name="Ma J."/>
        </authorList>
    </citation>
    <scope>NUCLEOTIDE SEQUENCE [LARGE SCALE GENOMIC DNA]</scope>
    <source>
        <strain evidence="5">CGMCC 1.19032</strain>
    </source>
</reference>
<evidence type="ECO:0000259" key="3">
    <source>
        <dbReference type="Pfam" id="PF18106"/>
    </source>
</evidence>
<evidence type="ECO:0000313" key="5">
    <source>
        <dbReference type="Proteomes" id="UP001595969"/>
    </source>
</evidence>
<dbReference type="Pfam" id="PF02486">
    <property type="entry name" value="Rep_trans"/>
    <property type="match status" value="1"/>
</dbReference>
<evidence type="ECO:0000313" key="4">
    <source>
        <dbReference type="EMBL" id="MFC4719568.1"/>
    </source>
</evidence>
<dbReference type="EMBL" id="JBHSGS010000041">
    <property type="protein sequence ID" value="MFC4719568.1"/>
    <property type="molecule type" value="Genomic_DNA"/>
</dbReference>
<protein>
    <submittedName>
        <fullName evidence="4">Replication initiation factor domain-containing protein</fullName>
    </submittedName>
</protein>
<dbReference type="Pfam" id="PF18106">
    <property type="entry name" value="Rol_Rep_N"/>
    <property type="match status" value="1"/>
</dbReference>
<proteinExistence type="predicted"/>
<name>A0ABV9MY82_9ENTE</name>
<evidence type="ECO:0000259" key="2">
    <source>
        <dbReference type="Pfam" id="PF02486"/>
    </source>
</evidence>
<dbReference type="InterPro" id="IPR003491">
    <property type="entry name" value="REP-like_C"/>
</dbReference>
<feature type="region of interest" description="Disordered" evidence="1">
    <location>
        <begin position="1"/>
        <end position="21"/>
    </location>
</feature>